<accession>A0A410D5B8</accession>
<dbReference type="AlphaFoldDB" id="A0A410D5B8"/>
<dbReference type="RefSeq" id="WP_128165940.1">
    <property type="nucleotide sequence ID" value="NZ_AP021853.1"/>
</dbReference>
<sequence length="101" mass="11727">MKRYRLTLLLGLTTALACYFGYSFQMMAYWSAEHGMFWYWIGAVLSYLCSAAALILFFIDVKTERELTVLERIIDGWVMAVGFFAVILNILWTTFIIAWMG</sequence>
<dbReference type="EMBL" id="AP021853">
    <property type="protein sequence ID" value="BBN97522.1"/>
    <property type="molecule type" value="Genomic_DNA"/>
</dbReference>
<keyword evidence="1" id="KW-1133">Transmembrane helix</keyword>
<evidence type="ECO:0000313" key="2">
    <source>
        <dbReference type="EMBL" id="BBN97522.1"/>
    </source>
</evidence>
<dbReference type="PROSITE" id="PS51257">
    <property type="entry name" value="PROKAR_LIPOPROTEIN"/>
    <property type="match status" value="1"/>
</dbReference>
<name>A0A410D5B8_9BACL</name>
<gene>
    <name evidence="3" type="ORF">C0674_00875</name>
    <name evidence="2" type="ORF">St703_02270</name>
</gene>
<keyword evidence="1" id="KW-0812">Transmembrane</keyword>
<reference evidence="2 5" key="2">
    <citation type="submission" date="2019-09" db="EMBL/GenBank/DDBJ databases">
        <title>Complete genome sequence of Sporolactobacillus terrae 70-3.</title>
        <authorList>
            <person name="Tanaka N."/>
            <person name="Shiwa Y."/>
            <person name="Fujita N."/>
            <person name="Tanasupawat S."/>
        </authorList>
    </citation>
    <scope>NUCLEOTIDE SEQUENCE [LARGE SCALE GENOMIC DNA]</scope>
    <source>
        <strain evidence="2 5">70-3</strain>
    </source>
</reference>
<protein>
    <submittedName>
        <fullName evidence="2">Uncharacterized protein</fullName>
    </submittedName>
</protein>
<feature type="transmembrane region" description="Helical" evidence="1">
    <location>
        <begin position="37"/>
        <end position="59"/>
    </location>
</feature>
<evidence type="ECO:0000313" key="3">
    <source>
        <dbReference type="EMBL" id="QAA21308.1"/>
    </source>
</evidence>
<proteinExistence type="predicted"/>
<keyword evidence="4" id="KW-1185">Reference proteome</keyword>
<dbReference type="Proteomes" id="UP000326951">
    <property type="component" value="Chromosome"/>
</dbReference>
<feature type="transmembrane region" description="Helical" evidence="1">
    <location>
        <begin position="80"/>
        <end position="100"/>
    </location>
</feature>
<evidence type="ECO:0000256" key="1">
    <source>
        <dbReference type="SAM" id="Phobius"/>
    </source>
</evidence>
<dbReference type="STRING" id="1449983.GCA_000647835_01620"/>
<evidence type="ECO:0000313" key="5">
    <source>
        <dbReference type="Proteomes" id="UP000326951"/>
    </source>
</evidence>
<evidence type="ECO:0000313" key="4">
    <source>
        <dbReference type="Proteomes" id="UP000285882"/>
    </source>
</evidence>
<dbReference type="Proteomes" id="UP000285882">
    <property type="component" value="Chromosome"/>
</dbReference>
<reference evidence="3 4" key="1">
    <citation type="submission" date="2018-01" db="EMBL/GenBank/DDBJ databases">
        <title>Complete genome sequencing of Sporolactobacillus terrae DLG3.</title>
        <authorList>
            <person name="Nam Y.-D."/>
            <person name="Kang J."/>
            <person name="Chung W.-H."/>
        </authorList>
    </citation>
    <scope>NUCLEOTIDE SEQUENCE [LARGE SCALE GENOMIC DNA]</scope>
    <source>
        <strain evidence="3 4">DLG3</strain>
    </source>
</reference>
<dbReference type="EMBL" id="CP025688">
    <property type="protein sequence ID" value="QAA21308.1"/>
    <property type="molecule type" value="Genomic_DNA"/>
</dbReference>
<organism evidence="2 5">
    <name type="scientific">Sporolactobacillus terrae</name>
    <dbReference type="NCBI Taxonomy" id="269673"/>
    <lineage>
        <taxon>Bacteria</taxon>
        <taxon>Bacillati</taxon>
        <taxon>Bacillota</taxon>
        <taxon>Bacilli</taxon>
        <taxon>Bacillales</taxon>
        <taxon>Sporolactobacillaceae</taxon>
        <taxon>Sporolactobacillus</taxon>
    </lineage>
</organism>
<keyword evidence="1" id="KW-0472">Membrane</keyword>